<evidence type="ECO:0000256" key="6">
    <source>
        <dbReference type="ARBA" id="ARBA00023136"/>
    </source>
</evidence>
<accession>A0A4Z0R9R2</accession>
<dbReference type="GO" id="GO:0005886">
    <property type="term" value="C:plasma membrane"/>
    <property type="evidence" value="ECO:0007669"/>
    <property type="project" value="TreeGrafter"/>
</dbReference>
<evidence type="ECO:0000256" key="3">
    <source>
        <dbReference type="ARBA" id="ARBA00020150"/>
    </source>
</evidence>
<organism evidence="9 10">
    <name type="scientific">Desulfosporosinus fructosivorans</name>
    <dbReference type="NCBI Taxonomy" id="2018669"/>
    <lineage>
        <taxon>Bacteria</taxon>
        <taxon>Bacillati</taxon>
        <taxon>Bacillota</taxon>
        <taxon>Clostridia</taxon>
        <taxon>Eubacteriales</taxon>
        <taxon>Desulfitobacteriaceae</taxon>
        <taxon>Desulfosporosinus</taxon>
    </lineage>
</organism>
<feature type="transmembrane region" description="Helical" evidence="8">
    <location>
        <begin position="395"/>
        <end position="415"/>
    </location>
</feature>
<feature type="transmembrane region" description="Helical" evidence="8">
    <location>
        <begin position="270"/>
        <end position="289"/>
    </location>
</feature>
<comment type="subcellular location">
    <subcellularLocation>
        <location evidence="1">Membrane</location>
        <topology evidence="1">Multi-pass membrane protein</topology>
    </subcellularLocation>
</comment>
<gene>
    <name evidence="9" type="ORF">E4K67_06520</name>
</gene>
<feature type="transmembrane region" description="Helical" evidence="8">
    <location>
        <begin position="324"/>
        <end position="345"/>
    </location>
</feature>
<protein>
    <recommendedName>
        <fullName evidence="3">Sodium-dependent dicarboxylate transporter SdcS</fullName>
    </recommendedName>
    <alternativeName>
        <fullName evidence="7">Na(+)/dicarboxylate symporter</fullName>
    </alternativeName>
</protein>
<keyword evidence="4 8" id="KW-0812">Transmembrane</keyword>
<feature type="transmembrane region" description="Helical" evidence="8">
    <location>
        <begin position="436"/>
        <end position="455"/>
    </location>
</feature>
<dbReference type="Proteomes" id="UP000298460">
    <property type="component" value="Unassembled WGS sequence"/>
</dbReference>
<sequence>MSSLSKVTVEAFMKCSTPKLIGGVFMSEQPKSKIDMSSGWKSFEELKESYSPAEIKFEKARRSIGLWLGPLLFMIILLMPAPAGLTFKAQEVLAITALTITWWICEPIPIPAAGLIPFIMIPAMSIIPLKDFLAVLGHENNWLMIGAYIFIGALVQHGFTKRMALWILSRKVASVSPFALLFTYTLAVAIVSAFLSNIACTMLFLVIGAGVAEALNINNVHPFSKAMKFGAAYGSQAGGFMTPIGSPNTNFLAMGLIASLTGYQVRFGDWMAFGIPFGIVMLVIMIFYFRGIFNLKLENLGSAREYAERELKAMGPLTVGERNGLIVLITAIVLWLVPSVASMILGKDAALTKYLDTVLNGTIVALFAALLAFLLPTDWKERKFTVNWTNSEREVNWGAIIIVTTGFALGNAMNAKDVGLLAWSANQLSYVFAGSSPWMVILGLTTIGVALTQFLPNVPAIAMLIPIAVPTALAVGLNPVAIGLTVAIACQQSYAMPIAAPQMALVYGSGGLKITEFVKVGSVLSLFSIPITAFVIYNWTNWLFPFLAK</sequence>
<evidence type="ECO:0000256" key="2">
    <source>
        <dbReference type="ARBA" id="ARBA00006772"/>
    </source>
</evidence>
<dbReference type="PANTHER" id="PTHR10283:SF82">
    <property type="entry name" value="SOLUTE CARRIER FAMILY 13 MEMBER 2"/>
    <property type="match status" value="1"/>
</dbReference>
<keyword evidence="5 8" id="KW-1133">Transmembrane helix</keyword>
<keyword evidence="10" id="KW-1185">Reference proteome</keyword>
<evidence type="ECO:0000256" key="4">
    <source>
        <dbReference type="ARBA" id="ARBA00022692"/>
    </source>
</evidence>
<comment type="similarity">
    <text evidence="2">Belongs to the SLC13A/DASS transporter (TC 2.A.47) family. NADC subfamily.</text>
</comment>
<reference evidence="9 10" key="1">
    <citation type="submission" date="2019-03" db="EMBL/GenBank/DDBJ databases">
        <title>Draft Genome Sequence of Desulfosporosinus fructosivorans Strain 63.6F, Isolated from Marine Sediment in the Baltic Sea.</title>
        <authorList>
            <person name="Hausmann B."/>
            <person name="Vandieken V."/>
            <person name="Pjevac P."/>
            <person name="Schreck K."/>
            <person name="Herbold C.W."/>
            <person name="Loy A."/>
        </authorList>
    </citation>
    <scope>NUCLEOTIDE SEQUENCE [LARGE SCALE GENOMIC DNA]</scope>
    <source>
        <strain evidence="9 10">63.6F</strain>
    </source>
</reference>
<feature type="transmembrane region" description="Helical" evidence="8">
    <location>
        <begin position="172"/>
        <end position="195"/>
    </location>
</feature>
<evidence type="ECO:0000313" key="10">
    <source>
        <dbReference type="Proteomes" id="UP000298460"/>
    </source>
</evidence>
<evidence type="ECO:0000256" key="5">
    <source>
        <dbReference type="ARBA" id="ARBA00022989"/>
    </source>
</evidence>
<dbReference type="GO" id="GO:1905039">
    <property type="term" value="P:carboxylic acid transmembrane transport"/>
    <property type="evidence" value="ECO:0007669"/>
    <property type="project" value="UniProtKB-ARBA"/>
</dbReference>
<comment type="caution">
    <text evidence="9">The sequence shown here is derived from an EMBL/GenBank/DDBJ whole genome shotgun (WGS) entry which is preliminary data.</text>
</comment>
<keyword evidence="6 8" id="KW-0472">Membrane</keyword>
<feature type="transmembrane region" description="Helical" evidence="8">
    <location>
        <begin position="141"/>
        <end position="160"/>
    </location>
</feature>
<feature type="transmembrane region" description="Helical" evidence="8">
    <location>
        <begin position="201"/>
        <end position="218"/>
    </location>
</feature>
<proteinExistence type="inferred from homology"/>
<dbReference type="EMBL" id="SPQQ01000002">
    <property type="protein sequence ID" value="TGE39115.1"/>
    <property type="molecule type" value="Genomic_DNA"/>
</dbReference>
<feature type="transmembrane region" description="Helical" evidence="8">
    <location>
        <begin position="461"/>
        <end position="489"/>
    </location>
</feature>
<feature type="transmembrane region" description="Helical" evidence="8">
    <location>
        <begin position="357"/>
        <end position="375"/>
    </location>
</feature>
<evidence type="ECO:0000313" key="9">
    <source>
        <dbReference type="EMBL" id="TGE39115.1"/>
    </source>
</evidence>
<feature type="transmembrane region" description="Helical" evidence="8">
    <location>
        <begin position="517"/>
        <end position="539"/>
    </location>
</feature>
<dbReference type="Pfam" id="PF00939">
    <property type="entry name" value="Na_sulph_symp"/>
    <property type="match status" value="1"/>
</dbReference>
<evidence type="ECO:0000256" key="7">
    <source>
        <dbReference type="ARBA" id="ARBA00031174"/>
    </source>
</evidence>
<dbReference type="AlphaFoldDB" id="A0A4Z0R9R2"/>
<dbReference type="PANTHER" id="PTHR10283">
    <property type="entry name" value="SOLUTE CARRIER FAMILY 13 MEMBER"/>
    <property type="match status" value="1"/>
</dbReference>
<evidence type="ECO:0000256" key="8">
    <source>
        <dbReference type="SAM" id="Phobius"/>
    </source>
</evidence>
<name>A0A4Z0R9R2_9FIRM</name>
<feature type="transmembrane region" description="Helical" evidence="8">
    <location>
        <begin position="64"/>
        <end position="81"/>
    </location>
</feature>
<dbReference type="InterPro" id="IPR001898">
    <property type="entry name" value="SLC13A/DASS"/>
</dbReference>
<dbReference type="GO" id="GO:0008514">
    <property type="term" value="F:organic anion transmembrane transporter activity"/>
    <property type="evidence" value="ECO:0007669"/>
    <property type="project" value="UniProtKB-ARBA"/>
</dbReference>
<evidence type="ECO:0000256" key="1">
    <source>
        <dbReference type="ARBA" id="ARBA00004141"/>
    </source>
</evidence>